<dbReference type="Proteomes" id="UP000326367">
    <property type="component" value="Unassembled WGS sequence"/>
</dbReference>
<dbReference type="RefSeq" id="WP_150454194.1">
    <property type="nucleotide sequence ID" value="NZ_VYKI01000007.1"/>
</dbReference>
<keyword evidence="1" id="KW-1133">Transmembrane helix</keyword>
<keyword evidence="1" id="KW-0472">Membrane</keyword>
<organism evidence="3 4">
    <name type="scientific">Stenotrophomonas cyclobalanopsidis</name>
    <dbReference type="NCBI Taxonomy" id="2771362"/>
    <lineage>
        <taxon>Bacteria</taxon>
        <taxon>Pseudomonadati</taxon>
        <taxon>Pseudomonadota</taxon>
        <taxon>Gammaproteobacteria</taxon>
        <taxon>Lysobacterales</taxon>
        <taxon>Lysobacteraceae</taxon>
        <taxon>Stenotrophomonas</taxon>
    </lineage>
</organism>
<name>A0ABQ6T1V6_9GAMM</name>
<dbReference type="EMBL" id="VYKI01000007">
    <property type="protein sequence ID" value="KAA9000189.1"/>
    <property type="molecule type" value="Genomic_DNA"/>
</dbReference>
<comment type="caution">
    <text evidence="3">The sequence shown here is derived from an EMBL/GenBank/DDBJ whole genome shotgun (WGS) entry which is preliminary data.</text>
</comment>
<reference evidence="3 4" key="1">
    <citation type="journal article" date="2020" name="Antonie Van Leeuwenhoek">
        <title>Stenotrophomonas cyclobalanopsidis sp. nov., isolated from the leaf spot disease of Cyclobalanopsis patelliformis.</title>
        <authorList>
            <person name="Bian D.R."/>
            <person name="Xue H."/>
            <person name="Piao C.G."/>
            <person name="Li Y."/>
        </authorList>
    </citation>
    <scope>NUCLEOTIDE SEQUENCE [LARGE SCALE GENOMIC DNA]</scope>
    <source>
        <strain evidence="3 4">TPQG1-4</strain>
    </source>
</reference>
<evidence type="ECO:0000313" key="3">
    <source>
        <dbReference type="EMBL" id="KAA9000189.1"/>
    </source>
</evidence>
<protein>
    <submittedName>
        <fullName evidence="3">DUF2946 domain-containing protein</fullName>
    </submittedName>
</protein>
<keyword evidence="2" id="KW-0732">Signal</keyword>
<gene>
    <name evidence="3" type="ORF">FJU31_07520</name>
</gene>
<sequence>MLLVLLAPLVSRWMAHAPVPAAAPVMAGMDHGAMDHGAMGHGAHAEHAQHAMEGHHDHHAMAMAHEETARKPAVDPHAEHEMGVDCEYCLIAARLITLLVAAFLLLVPLAPVCRALAGSVRALPSRLRGTLGARGPPLAFAG</sequence>
<keyword evidence="1" id="KW-0812">Transmembrane</keyword>
<dbReference type="Pfam" id="PF11162">
    <property type="entry name" value="DUF2946"/>
    <property type="match status" value="1"/>
</dbReference>
<feature type="chain" id="PRO_5045120428" evidence="2">
    <location>
        <begin position="18"/>
        <end position="142"/>
    </location>
</feature>
<evidence type="ECO:0000313" key="4">
    <source>
        <dbReference type="Proteomes" id="UP000326367"/>
    </source>
</evidence>
<proteinExistence type="predicted"/>
<keyword evidence="4" id="KW-1185">Reference proteome</keyword>
<accession>A0ABQ6T1V6</accession>
<feature type="transmembrane region" description="Helical" evidence="1">
    <location>
        <begin position="91"/>
        <end position="117"/>
    </location>
</feature>
<dbReference type="InterPro" id="IPR021333">
    <property type="entry name" value="DUF2946"/>
</dbReference>
<evidence type="ECO:0000256" key="2">
    <source>
        <dbReference type="SAM" id="SignalP"/>
    </source>
</evidence>
<evidence type="ECO:0000256" key="1">
    <source>
        <dbReference type="SAM" id="Phobius"/>
    </source>
</evidence>
<feature type="signal peptide" evidence="2">
    <location>
        <begin position="1"/>
        <end position="17"/>
    </location>
</feature>